<keyword evidence="3" id="KW-0472">Membrane</keyword>
<dbReference type="Gene3D" id="2.60.40.10">
    <property type="entry name" value="Immunoglobulins"/>
    <property type="match status" value="1"/>
</dbReference>
<dbReference type="InterPro" id="IPR003599">
    <property type="entry name" value="Ig_sub"/>
</dbReference>
<reference evidence="6" key="1">
    <citation type="submission" date="2020-03" db="EMBL/GenBank/DDBJ databases">
        <title>Intra-Species Differences in Population Size shape Life History and Genome Evolution.</title>
        <authorList>
            <person name="Willemsen D."/>
            <person name="Cui R."/>
            <person name="Valenzano D.R."/>
        </authorList>
    </citation>
    <scope>NUCLEOTIDE SEQUENCE</scope>
    <source>
        <strain evidence="6">GRZ</strain>
        <tissue evidence="6">Whole</tissue>
    </source>
</reference>
<feature type="compositionally biased region" description="Basic and acidic residues" evidence="2">
    <location>
        <begin position="239"/>
        <end position="250"/>
    </location>
</feature>
<dbReference type="Proteomes" id="UP000822369">
    <property type="component" value="Chromosome 9"/>
</dbReference>
<dbReference type="InterPro" id="IPR013151">
    <property type="entry name" value="Immunoglobulin_dom"/>
</dbReference>
<evidence type="ECO:0000313" key="7">
    <source>
        <dbReference type="Proteomes" id="UP000822369"/>
    </source>
</evidence>
<keyword evidence="3" id="KW-1133">Transmembrane helix</keyword>
<evidence type="ECO:0000256" key="2">
    <source>
        <dbReference type="SAM" id="MobiDB-lite"/>
    </source>
</evidence>
<dbReference type="OrthoDB" id="9947981at2759"/>
<evidence type="ECO:0000256" key="4">
    <source>
        <dbReference type="SAM" id="SignalP"/>
    </source>
</evidence>
<evidence type="ECO:0000256" key="1">
    <source>
        <dbReference type="ARBA" id="ARBA00023319"/>
    </source>
</evidence>
<feature type="region of interest" description="Disordered" evidence="2">
    <location>
        <begin position="195"/>
        <end position="283"/>
    </location>
</feature>
<gene>
    <name evidence="6" type="ORF">G4P62_006752</name>
</gene>
<dbReference type="AlphaFoldDB" id="A0A9D3BP17"/>
<dbReference type="SUPFAM" id="SSF48726">
    <property type="entry name" value="Immunoglobulin"/>
    <property type="match status" value="1"/>
</dbReference>
<evidence type="ECO:0000313" key="6">
    <source>
        <dbReference type="EMBL" id="KAF7214704.1"/>
    </source>
</evidence>
<feature type="signal peptide" evidence="4">
    <location>
        <begin position="1"/>
        <end position="38"/>
    </location>
</feature>
<dbReference type="PROSITE" id="PS50835">
    <property type="entry name" value="IG_LIKE"/>
    <property type="match status" value="1"/>
</dbReference>
<sequence length="315" mass="34803">MSVGCKGTTLMIFIMGPESCRNILKLFILAELILAVNADRDECDVEMKVRRNTVYEASVEGELRIKCPVVFCNKSPPAVTWIKWEKTFVPVTISDRVQLEWTTNQQEGTSYLVFHNVLRSDAGTYRCGSGGSVSHNIYLIVNDGKVNDTSTERAKTTTDPGTKDNFMMCMYSAAGIGAFIVMVIIVSVVSMRGCKGKSKKEPEKESQYIELPAVEWPTEHLSGREPSPRGSPNPPPSHRSNEKKTPRQPEEATSGDNEHLYGQTKKIKNSKGKAAPPQEPSSVVYASLNHQLPPRTGARAQIPVEQTEYAAIRLG</sequence>
<evidence type="ECO:0000256" key="3">
    <source>
        <dbReference type="SAM" id="Phobius"/>
    </source>
</evidence>
<dbReference type="InterPro" id="IPR036179">
    <property type="entry name" value="Ig-like_dom_sf"/>
</dbReference>
<dbReference type="SMART" id="SM00409">
    <property type="entry name" value="IG"/>
    <property type="match status" value="1"/>
</dbReference>
<evidence type="ECO:0000259" key="5">
    <source>
        <dbReference type="PROSITE" id="PS50835"/>
    </source>
</evidence>
<feature type="chain" id="PRO_5039248785" evidence="4">
    <location>
        <begin position="39"/>
        <end position="315"/>
    </location>
</feature>
<dbReference type="InterPro" id="IPR039257">
    <property type="entry name" value="BTLA"/>
</dbReference>
<accession>A0A9D3BP17</accession>
<dbReference type="GO" id="GO:0002768">
    <property type="term" value="P:immune response-regulating cell surface receptor signaling pathway"/>
    <property type="evidence" value="ECO:0007669"/>
    <property type="project" value="InterPro"/>
</dbReference>
<dbReference type="KEGG" id="nfu:107380860"/>
<feature type="compositionally biased region" description="Basic and acidic residues" evidence="2">
    <location>
        <begin position="217"/>
        <end position="227"/>
    </location>
</feature>
<dbReference type="PANTHER" id="PTHR37996">
    <property type="entry name" value="B- AND T-LYMPHOCYTE ATTENUATOR"/>
    <property type="match status" value="1"/>
</dbReference>
<organism evidence="6 7">
    <name type="scientific">Nothobranchius furzeri</name>
    <name type="common">Turquoise killifish</name>
    <dbReference type="NCBI Taxonomy" id="105023"/>
    <lineage>
        <taxon>Eukaryota</taxon>
        <taxon>Metazoa</taxon>
        <taxon>Chordata</taxon>
        <taxon>Craniata</taxon>
        <taxon>Vertebrata</taxon>
        <taxon>Euteleostomi</taxon>
        <taxon>Actinopterygii</taxon>
        <taxon>Neopterygii</taxon>
        <taxon>Teleostei</taxon>
        <taxon>Neoteleostei</taxon>
        <taxon>Acanthomorphata</taxon>
        <taxon>Ovalentaria</taxon>
        <taxon>Atherinomorphae</taxon>
        <taxon>Cyprinodontiformes</taxon>
        <taxon>Nothobranchiidae</taxon>
        <taxon>Nothobranchius</taxon>
    </lineage>
</organism>
<proteinExistence type="predicted"/>
<name>A0A9D3BP17_NOTFU</name>
<dbReference type="OMA" id="NVTWCKF"/>
<dbReference type="InterPro" id="IPR007110">
    <property type="entry name" value="Ig-like_dom"/>
</dbReference>
<keyword evidence="1" id="KW-0393">Immunoglobulin domain</keyword>
<feature type="domain" description="Ig-like" evidence="5">
    <location>
        <begin position="60"/>
        <end position="127"/>
    </location>
</feature>
<keyword evidence="3" id="KW-0812">Transmembrane</keyword>
<protein>
    <submittedName>
        <fullName evidence="6">Transcript variant X1</fullName>
    </submittedName>
</protein>
<dbReference type="EMBL" id="JAAVVJ010000009">
    <property type="protein sequence ID" value="KAF7214704.1"/>
    <property type="molecule type" value="Genomic_DNA"/>
</dbReference>
<dbReference type="PANTHER" id="PTHR37996:SF1">
    <property type="entry name" value="B- AND T-LYMPHOCYTE ATTENUATOR"/>
    <property type="match status" value="1"/>
</dbReference>
<dbReference type="GO" id="GO:0005886">
    <property type="term" value="C:plasma membrane"/>
    <property type="evidence" value="ECO:0007669"/>
    <property type="project" value="InterPro"/>
</dbReference>
<dbReference type="InterPro" id="IPR013783">
    <property type="entry name" value="Ig-like_fold"/>
</dbReference>
<feature type="transmembrane region" description="Helical" evidence="3">
    <location>
        <begin position="170"/>
        <end position="191"/>
    </location>
</feature>
<dbReference type="GO" id="GO:0038023">
    <property type="term" value="F:signaling receptor activity"/>
    <property type="evidence" value="ECO:0007669"/>
    <property type="project" value="InterPro"/>
</dbReference>
<keyword evidence="4" id="KW-0732">Signal</keyword>
<dbReference type="Pfam" id="PF00047">
    <property type="entry name" value="ig"/>
    <property type="match status" value="1"/>
</dbReference>
<comment type="caution">
    <text evidence="6">The sequence shown here is derived from an EMBL/GenBank/DDBJ whole genome shotgun (WGS) entry which is preliminary data.</text>
</comment>